<protein>
    <recommendedName>
        <fullName evidence="6">O-antigen ligase-related domain-containing protein</fullName>
    </recommendedName>
</protein>
<dbReference type="Pfam" id="PF04932">
    <property type="entry name" value="Wzy_C"/>
    <property type="match status" value="1"/>
</dbReference>
<evidence type="ECO:0000313" key="7">
    <source>
        <dbReference type="EMBL" id="KAA6313670.1"/>
    </source>
</evidence>
<dbReference type="PANTHER" id="PTHR37422:SF13">
    <property type="entry name" value="LIPOPOLYSACCHARIDE BIOSYNTHESIS PROTEIN PA4999-RELATED"/>
    <property type="match status" value="1"/>
</dbReference>
<dbReference type="GO" id="GO:0016020">
    <property type="term" value="C:membrane"/>
    <property type="evidence" value="ECO:0007669"/>
    <property type="project" value="UniProtKB-SubCell"/>
</dbReference>
<evidence type="ECO:0000256" key="5">
    <source>
        <dbReference type="SAM" id="Phobius"/>
    </source>
</evidence>
<feature type="transmembrane region" description="Helical" evidence="5">
    <location>
        <begin position="346"/>
        <end position="368"/>
    </location>
</feature>
<dbReference type="AlphaFoldDB" id="A0A5J4PXX3"/>
<sequence>LVLAVVTTYKNPILTFYGLLIYCFALAAINRYLVKDAFPVGILCDAVIVYFYVLLVIKGVTGKVEWKRFGDAPFIILGFWLLYCILSLYTPDAPGFVAWFTAARKHLYLILVVPLLCIMLDAKTIKVVLIIWGVSSMILTAKSVMQQYVGLDGTEQYLINTVMADTHMLFGKLRAFSLLSDANTFGIQQAHAAVVGSILFLHTKSFKWRIFYIIMLVTGLCGMFLSGTRGAIFVILGGAIAYCGLVKNVKLILIGALVGGSIFYAMRYTYVGNNIYAVYRMRTAFRPEKDASYLLRMKNWAKLQKHLETRPFGGGLGSMEYGPKTSLLRKIPPDSGYILVWGDMGVVGLILFIAMYLYFLVKGALIVWFKIKNEWLRGILIAFISALAGDVITHYGNPALFMQPNIMIVIFSIAVIFAAPRIDRELMEKTSPN</sequence>
<evidence type="ECO:0000256" key="1">
    <source>
        <dbReference type="ARBA" id="ARBA00004141"/>
    </source>
</evidence>
<feature type="transmembrane region" description="Helical" evidence="5">
    <location>
        <begin position="12"/>
        <end position="32"/>
    </location>
</feature>
<feature type="domain" description="O-antigen ligase-related" evidence="6">
    <location>
        <begin position="215"/>
        <end position="353"/>
    </location>
</feature>
<accession>A0A5J4PXX3</accession>
<comment type="subcellular location">
    <subcellularLocation>
        <location evidence="1">Membrane</location>
        <topology evidence="1">Multi-pass membrane protein</topology>
    </subcellularLocation>
</comment>
<name>A0A5J4PXX3_9ZZZZ</name>
<evidence type="ECO:0000256" key="4">
    <source>
        <dbReference type="ARBA" id="ARBA00023136"/>
    </source>
</evidence>
<gene>
    <name evidence="7" type="ORF">EZS27_035592</name>
</gene>
<feature type="non-terminal residue" evidence="7">
    <location>
        <position position="1"/>
    </location>
</feature>
<dbReference type="InterPro" id="IPR051533">
    <property type="entry name" value="WaaL-like"/>
</dbReference>
<feature type="transmembrane region" description="Helical" evidence="5">
    <location>
        <begin position="38"/>
        <end position="57"/>
    </location>
</feature>
<feature type="transmembrane region" description="Helical" evidence="5">
    <location>
        <begin position="69"/>
        <end position="90"/>
    </location>
</feature>
<evidence type="ECO:0000256" key="3">
    <source>
        <dbReference type="ARBA" id="ARBA00022989"/>
    </source>
</evidence>
<keyword evidence="4 5" id="KW-0472">Membrane</keyword>
<feature type="transmembrane region" description="Helical" evidence="5">
    <location>
        <begin position="210"/>
        <end position="236"/>
    </location>
</feature>
<feature type="transmembrane region" description="Helical" evidence="5">
    <location>
        <begin position="401"/>
        <end position="419"/>
    </location>
</feature>
<dbReference type="InterPro" id="IPR007016">
    <property type="entry name" value="O-antigen_ligase-rel_domated"/>
</dbReference>
<feature type="transmembrane region" description="Helical" evidence="5">
    <location>
        <begin position="248"/>
        <end position="266"/>
    </location>
</feature>
<reference evidence="7" key="1">
    <citation type="submission" date="2019-03" db="EMBL/GenBank/DDBJ databases">
        <title>Single cell metagenomics reveals metabolic interactions within the superorganism composed of flagellate Streblomastix strix and complex community of Bacteroidetes bacteria on its surface.</title>
        <authorList>
            <person name="Treitli S.C."/>
            <person name="Kolisko M."/>
            <person name="Husnik F."/>
            <person name="Keeling P."/>
            <person name="Hampl V."/>
        </authorList>
    </citation>
    <scope>NUCLEOTIDE SEQUENCE</scope>
    <source>
        <strain evidence="7">STM</strain>
    </source>
</reference>
<evidence type="ECO:0000259" key="6">
    <source>
        <dbReference type="Pfam" id="PF04932"/>
    </source>
</evidence>
<comment type="caution">
    <text evidence="7">The sequence shown here is derived from an EMBL/GenBank/DDBJ whole genome shotgun (WGS) entry which is preliminary data.</text>
</comment>
<proteinExistence type="predicted"/>
<dbReference type="PANTHER" id="PTHR37422">
    <property type="entry name" value="TEICHURONIC ACID BIOSYNTHESIS PROTEIN TUAE"/>
    <property type="match status" value="1"/>
</dbReference>
<feature type="transmembrane region" description="Helical" evidence="5">
    <location>
        <begin position="96"/>
        <end position="120"/>
    </location>
</feature>
<feature type="transmembrane region" description="Helical" evidence="5">
    <location>
        <begin position="127"/>
        <end position="145"/>
    </location>
</feature>
<keyword evidence="2 5" id="KW-0812">Transmembrane</keyword>
<dbReference type="EMBL" id="SNRY01005964">
    <property type="protein sequence ID" value="KAA6313670.1"/>
    <property type="molecule type" value="Genomic_DNA"/>
</dbReference>
<keyword evidence="3 5" id="KW-1133">Transmembrane helix</keyword>
<feature type="transmembrane region" description="Helical" evidence="5">
    <location>
        <begin position="375"/>
        <end position="395"/>
    </location>
</feature>
<evidence type="ECO:0000256" key="2">
    <source>
        <dbReference type="ARBA" id="ARBA00022692"/>
    </source>
</evidence>
<organism evidence="7">
    <name type="scientific">termite gut metagenome</name>
    <dbReference type="NCBI Taxonomy" id="433724"/>
    <lineage>
        <taxon>unclassified sequences</taxon>
        <taxon>metagenomes</taxon>
        <taxon>organismal metagenomes</taxon>
    </lineage>
</organism>